<dbReference type="PANTHER" id="PTHR23098">
    <property type="entry name" value="AGAP001331-PA-RELATED"/>
    <property type="match status" value="1"/>
</dbReference>
<gene>
    <name evidence="2" type="ORF">XELAEV_18021203mg</name>
</gene>
<feature type="compositionally biased region" description="Polar residues" evidence="1">
    <location>
        <begin position="74"/>
        <end position="86"/>
    </location>
</feature>
<organism evidence="2 3">
    <name type="scientific">Xenopus laevis</name>
    <name type="common">African clawed frog</name>
    <dbReference type="NCBI Taxonomy" id="8355"/>
    <lineage>
        <taxon>Eukaryota</taxon>
        <taxon>Metazoa</taxon>
        <taxon>Chordata</taxon>
        <taxon>Craniata</taxon>
        <taxon>Vertebrata</taxon>
        <taxon>Euteleostomi</taxon>
        <taxon>Amphibia</taxon>
        <taxon>Batrachia</taxon>
        <taxon>Anura</taxon>
        <taxon>Pipoidea</taxon>
        <taxon>Pipidae</taxon>
        <taxon>Xenopodinae</taxon>
        <taxon>Xenopus</taxon>
        <taxon>Xenopus</taxon>
    </lineage>
</organism>
<proteinExistence type="predicted"/>
<dbReference type="EMBL" id="CM004471">
    <property type="protein sequence ID" value="OCT87509.1"/>
    <property type="molecule type" value="Genomic_DNA"/>
</dbReference>
<feature type="compositionally biased region" description="Low complexity" evidence="1">
    <location>
        <begin position="109"/>
        <end position="125"/>
    </location>
</feature>
<feature type="compositionally biased region" description="Gly residues" evidence="1">
    <location>
        <begin position="25"/>
        <end position="36"/>
    </location>
</feature>
<evidence type="ECO:0000313" key="3">
    <source>
        <dbReference type="Proteomes" id="UP000694892"/>
    </source>
</evidence>
<dbReference type="AlphaFoldDB" id="A0A974D8R7"/>
<feature type="region of interest" description="Disordered" evidence="1">
    <location>
        <begin position="1"/>
        <end position="166"/>
    </location>
</feature>
<dbReference type="Proteomes" id="UP000694892">
    <property type="component" value="Chromosome 3S"/>
</dbReference>
<sequence>MRCPGWLHPTLCGMQVTTEGEERGTGAGVSEGGVPGGKERRAGQLEGPVEEERSGSGRSRLGRVSPSPHRGSSKARQMSSATSGTRGRSDTPARGSRAYPRARHVSPATLGTRGRSDTSTRTGTSAPRRRHASTEEEVETAPASQRRQEEEKDDDEGPSGRIFTSDENATLVDEVIAQWDVLFGIQSQHINAARRQKIWQRVTQSQLCRHCTQGSQHCVQALQ</sequence>
<dbReference type="GO" id="GO:0005634">
    <property type="term" value="C:nucleus"/>
    <property type="evidence" value="ECO:0007669"/>
    <property type="project" value="TreeGrafter"/>
</dbReference>
<name>A0A974D8R7_XENLA</name>
<feature type="compositionally biased region" description="Low complexity" evidence="1">
    <location>
        <begin position="56"/>
        <end position="68"/>
    </location>
</feature>
<evidence type="ECO:0000313" key="2">
    <source>
        <dbReference type="EMBL" id="OCT87509.1"/>
    </source>
</evidence>
<dbReference type="PANTHER" id="PTHR23098:SF23">
    <property type="entry name" value="MYB-RELATED TRANSCRIPTION FACTOR, PARTNER OF PROFILIN-LIKE ISOFORM X2-RELATED"/>
    <property type="match status" value="1"/>
</dbReference>
<reference evidence="3" key="1">
    <citation type="journal article" date="2016" name="Nature">
        <title>Genome evolution in the allotetraploid frog Xenopus laevis.</title>
        <authorList>
            <person name="Session A.M."/>
            <person name="Uno Y."/>
            <person name="Kwon T."/>
            <person name="Chapman J.A."/>
            <person name="Toyoda A."/>
            <person name="Takahashi S."/>
            <person name="Fukui A."/>
            <person name="Hikosaka A."/>
            <person name="Suzuki A."/>
            <person name="Kondo M."/>
            <person name="van Heeringen S.J."/>
            <person name="Quigley I."/>
            <person name="Heinz S."/>
            <person name="Ogino H."/>
            <person name="Ochi H."/>
            <person name="Hellsten U."/>
            <person name="Lyons J.B."/>
            <person name="Simakov O."/>
            <person name="Putnam N."/>
            <person name="Stites J."/>
            <person name="Kuroki Y."/>
            <person name="Tanaka T."/>
            <person name="Michiue T."/>
            <person name="Watanabe M."/>
            <person name="Bogdanovic O."/>
            <person name="Lister R."/>
            <person name="Georgiou G."/>
            <person name="Paranjpe S.S."/>
            <person name="van Kruijsbergen I."/>
            <person name="Shu S."/>
            <person name="Carlson J."/>
            <person name="Kinoshita T."/>
            <person name="Ohta Y."/>
            <person name="Mawaribuchi S."/>
            <person name="Jenkins J."/>
            <person name="Grimwood J."/>
            <person name="Schmutz J."/>
            <person name="Mitros T."/>
            <person name="Mozaffari S.V."/>
            <person name="Suzuki Y."/>
            <person name="Haramoto Y."/>
            <person name="Yamamoto T.S."/>
            <person name="Takagi C."/>
            <person name="Heald R."/>
            <person name="Miller K."/>
            <person name="Haudenschild C."/>
            <person name="Kitzman J."/>
            <person name="Nakayama T."/>
            <person name="Izutsu Y."/>
            <person name="Robert J."/>
            <person name="Fortriede J."/>
            <person name="Burns K."/>
            <person name="Lotay V."/>
            <person name="Karimi K."/>
            <person name="Yasuoka Y."/>
            <person name="Dichmann D.S."/>
            <person name="Flajnik M.F."/>
            <person name="Houston D.W."/>
            <person name="Shendure J."/>
            <person name="DuPasquier L."/>
            <person name="Vize P.D."/>
            <person name="Zorn A.M."/>
            <person name="Ito M."/>
            <person name="Marcotte E.M."/>
            <person name="Wallingford J.B."/>
            <person name="Ito Y."/>
            <person name="Asashima M."/>
            <person name="Ueno N."/>
            <person name="Matsuda Y."/>
            <person name="Veenstra G.J."/>
            <person name="Fujiyama A."/>
            <person name="Harland R.M."/>
            <person name="Taira M."/>
            <person name="Rokhsar D.S."/>
        </authorList>
    </citation>
    <scope>NUCLEOTIDE SEQUENCE [LARGE SCALE GENOMIC DNA]</scope>
    <source>
        <strain evidence="3">J</strain>
    </source>
</reference>
<protein>
    <submittedName>
        <fullName evidence="2">Uncharacterized protein</fullName>
    </submittedName>
</protein>
<accession>A0A974D8R7</accession>
<evidence type="ECO:0000256" key="1">
    <source>
        <dbReference type="SAM" id="MobiDB-lite"/>
    </source>
</evidence>